<name>A0ABV1G856_9FIRM</name>
<feature type="transmembrane region" description="Helical" evidence="2">
    <location>
        <begin position="77"/>
        <end position="95"/>
    </location>
</feature>
<dbReference type="RefSeq" id="WP_349136307.1">
    <property type="nucleotide sequence ID" value="NZ_JBBMFF010000240.1"/>
</dbReference>
<reference evidence="3 4" key="1">
    <citation type="submission" date="2024-03" db="EMBL/GenBank/DDBJ databases">
        <title>Human intestinal bacterial collection.</title>
        <authorList>
            <person name="Pauvert C."/>
            <person name="Hitch T.C.A."/>
            <person name="Clavel T."/>
        </authorList>
    </citation>
    <scope>NUCLEOTIDE SEQUENCE [LARGE SCALE GENOMIC DNA]</scope>
    <source>
        <strain evidence="3 4">CLA-AA-H192</strain>
    </source>
</reference>
<feature type="transmembrane region" description="Helical" evidence="2">
    <location>
        <begin position="869"/>
        <end position="887"/>
    </location>
</feature>
<feature type="transmembrane region" description="Helical" evidence="2">
    <location>
        <begin position="160"/>
        <end position="178"/>
    </location>
</feature>
<feature type="transmembrane region" description="Helical" evidence="2">
    <location>
        <begin position="137"/>
        <end position="155"/>
    </location>
</feature>
<dbReference type="InterPro" id="IPR018580">
    <property type="entry name" value="Uncharacterised_YfhO"/>
</dbReference>
<dbReference type="EMBL" id="JBBMFF010000240">
    <property type="protein sequence ID" value="MEQ2511594.1"/>
    <property type="molecule type" value="Genomic_DNA"/>
</dbReference>
<dbReference type="Pfam" id="PF09586">
    <property type="entry name" value="YfhO"/>
    <property type="match status" value="2"/>
</dbReference>
<keyword evidence="4" id="KW-1185">Reference proteome</keyword>
<feature type="transmembrane region" description="Helical" evidence="2">
    <location>
        <begin position="12"/>
        <end position="37"/>
    </location>
</feature>
<organism evidence="3 4">
    <name type="scientific">Faecousia intestinalis</name>
    <dbReference type="NCBI Taxonomy" id="3133167"/>
    <lineage>
        <taxon>Bacteria</taxon>
        <taxon>Bacillati</taxon>
        <taxon>Bacillota</taxon>
        <taxon>Clostridia</taxon>
        <taxon>Eubacteriales</taxon>
        <taxon>Oscillospiraceae</taxon>
        <taxon>Faecousia</taxon>
    </lineage>
</organism>
<sequence>MQKIDRTRRKRRYLVLSFFVPFGVMLLCFVLGGLWPFGDRQVLAHDMWHQYYPFFVSFREKLRSGGSLQYLREAGMGIGYLPLYAYYLSSPLYLLSVLVPASLLREFFALLVLTKIGLAGLFFAVFLRTTFRRNEPALVPFSMMYALCSFVAGYYWNIIWLDALALLPLMLAGMVSLLREGRFRLYTLALALSLLCNYYLSFFCCIFVGLSFFVWCICRWDGWKSFFRRFCRIALCTLLGVGMAAVLLLPTLYGLQNTHSAGNEAPELLALNIAEDASGKAAEGQSTLDLLKEQTLPGLAYGARRVLANLLTSTEPTKMEGLPNVYCGFAAVVLAVFFLCCKKVRLREKLLSVGLLAFFLLSFLFRTLDYYWHGGHFPNMLPYRFSFLFSFVLIVMAYRAWTLLDCFRKRYLFVILPVCLGIILCGLGLEGSMRRMLLSALALAIVCLALVLYRPERRRQLLSMALLFAVIGAEMVCSIAMGVAKVSLTSRSSYPRESEDVQAVLQAVPEGSGRVEVTSYQTLNDAALNGYRGISIFTSSANVRFNRFSRSLGLASWPASNRYLYYESSPFTNLMCGLEYLIDRDGQQRDTSYTTVAAQSGNVLLLQNRAYLGLGFVADSALGSFVAEQNVYNPIKEQEEMFRMATGLDDALYTHLKYDTLEAPDTCDLRASGTSGTQYSYSTQDADGQSELSISYVVPQNGLLVATTKSSGNYDLTVYRNGERLFTRNIKVRCLFSLGCFEAGDTVTLTYPVAEGKEGTISLDVAEQNDAVFDAGLSRLSRSVWNVTEDTDTSLSGTVDAAEDGLFYTSIPYENGWRAYVDGVEVPLAQTASALSESVRLTDAVIAFPLTAGQHTVELRYTAPGLKTGAIISGVSLGLFLLLALLLRRRPLFGGEADVPPVTEFALLPDSLPEAPAEAETPENAEDTTPEPDDLDGWRQWLDTHPEPNDQKGDLPHAEL</sequence>
<feature type="transmembrane region" description="Helical" evidence="2">
    <location>
        <begin position="321"/>
        <end position="341"/>
    </location>
</feature>
<dbReference type="PANTHER" id="PTHR38454">
    <property type="entry name" value="INTEGRAL MEMBRANE PROTEIN-RELATED"/>
    <property type="match status" value="1"/>
</dbReference>
<feature type="transmembrane region" description="Helical" evidence="2">
    <location>
        <begin position="198"/>
        <end position="218"/>
    </location>
</feature>
<evidence type="ECO:0000313" key="4">
    <source>
        <dbReference type="Proteomes" id="UP001491552"/>
    </source>
</evidence>
<dbReference type="PANTHER" id="PTHR38454:SF1">
    <property type="entry name" value="INTEGRAL MEMBRANE PROTEIN"/>
    <property type="match status" value="1"/>
</dbReference>
<keyword evidence="2" id="KW-0472">Membrane</keyword>
<feature type="region of interest" description="Disordered" evidence="1">
    <location>
        <begin position="910"/>
        <end position="960"/>
    </location>
</feature>
<comment type="caution">
    <text evidence="3">The sequence shown here is derived from an EMBL/GenBank/DDBJ whole genome shotgun (WGS) entry which is preliminary data.</text>
</comment>
<evidence type="ECO:0000313" key="3">
    <source>
        <dbReference type="EMBL" id="MEQ2511594.1"/>
    </source>
</evidence>
<feature type="transmembrane region" description="Helical" evidence="2">
    <location>
        <begin position="230"/>
        <end position="253"/>
    </location>
</feature>
<feature type="transmembrane region" description="Helical" evidence="2">
    <location>
        <begin position="435"/>
        <end position="453"/>
    </location>
</feature>
<feature type="transmembrane region" description="Helical" evidence="2">
    <location>
        <begin position="385"/>
        <end position="404"/>
    </location>
</feature>
<feature type="transmembrane region" description="Helical" evidence="2">
    <location>
        <begin position="465"/>
        <end position="484"/>
    </location>
</feature>
<dbReference type="Proteomes" id="UP001491552">
    <property type="component" value="Unassembled WGS sequence"/>
</dbReference>
<keyword evidence="2" id="KW-1133">Transmembrane helix</keyword>
<evidence type="ECO:0000256" key="1">
    <source>
        <dbReference type="SAM" id="MobiDB-lite"/>
    </source>
</evidence>
<protein>
    <submittedName>
        <fullName evidence="3">YfhO family protein</fullName>
    </submittedName>
</protein>
<gene>
    <name evidence="3" type="ORF">WMO66_10125</name>
</gene>
<feature type="transmembrane region" description="Helical" evidence="2">
    <location>
        <begin position="107"/>
        <end position="131"/>
    </location>
</feature>
<feature type="transmembrane region" description="Helical" evidence="2">
    <location>
        <begin position="411"/>
        <end position="429"/>
    </location>
</feature>
<feature type="transmembrane region" description="Helical" evidence="2">
    <location>
        <begin position="353"/>
        <end position="373"/>
    </location>
</feature>
<feature type="compositionally biased region" description="Basic and acidic residues" evidence="1">
    <location>
        <begin position="942"/>
        <end position="960"/>
    </location>
</feature>
<proteinExistence type="predicted"/>
<accession>A0ABV1G856</accession>
<keyword evidence="2" id="KW-0812">Transmembrane</keyword>
<evidence type="ECO:0000256" key="2">
    <source>
        <dbReference type="SAM" id="Phobius"/>
    </source>
</evidence>
<feature type="compositionally biased region" description="Acidic residues" evidence="1">
    <location>
        <begin position="920"/>
        <end position="935"/>
    </location>
</feature>